<sequence length="473" mass="49944">MSSRKVPRLAAPPTTPQALAGVYQDDKPSEHRIARTVGDKLFGGAMSNTKVLHRAPPPPTPYAQVAVYQDVEPLKHRAEGAPAAPTNGSLVLKTHCEFPTLRRGASRDKFTVLVHARAPADVPHAPLDLVTVLDVSGIMEGQKLALLKQAMGFVIDQLGPDDRLSMVSFFGEATRLIPLTRMTVVGKGSAKLAVEGIVVRWTGTNLDEGLRMGAQVLAGCRHKTSPNGGAKDYMTLVSPLFMHVGTRPGPIHTFGLGTYIDAVVMHSIAKATGGTFSFIENQAGIKESFAQCIGGLLSVAVQEARISVTCLHRGVRVLELKSGSYINHMGTDGRAASIDVGELYGGEDRRFLVLMHVPRVRPTESVTRLVKVSCTYKDAATAQVAHVAAPAAVIKRLLELELAEIPAPSIEVERECVRLAATQDMAAAQVAAEGAETPALFGSGGGGCVVCIFAVSENLCSAPDVRGAEGGAA</sequence>
<organism evidence="2">
    <name type="scientific">Aegilops tauschii</name>
    <name type="common">Tausch's goatgrass</name>
    <name type="synonym">Aegilops squarrosa</name>
    <dbReference type="NCBI Taxonomy" id="37682"/>
    <lineage>
        <taxon>Eukaryota</taxon>
        <taxon>Viridiplantae</taxon>
        <taxon>Streptophyta</taxon>
        <taxon>Embryophyta</taxon>
        <taxon>Tracheophyta</taxon>
        <taxon>Spermatophyta</taxon>
        <taxon>Magnoliopsida</taxon>
        <taxon>Liliopsida</taxon>
        <taxon>Poales</taxon>
        <taxon>Poaceae</taxon>
        <taxon>BOP clade</taxon>
        <taxon>Pooideae</taxon>
        <taxon>Triticodae</taxon>
        <taxon>Triticeae</taxon>
        <taxon>Triticinae</taxon>
        <taxon>Aegilops</taxon>
    </lineage>
</organism>
<dbReference type="InterPro" id="IPR036465">
    <property type="entry name" value="vWFA_dom_sf"/>
</dbReference>
<name>M8C7H5_AEGTA</name>
<feature type="compositionally biased region" description="Low complexity" evidence="1">
    <location>
        <begin position="8"/>
        <end position="20"/>
    </location>
</feature>
<dbReference type="PANTHER" id="PTHR10579">
    <property type="entry name" value="CALCIUM-ACTIVATED CHLORIDE CHANNEL REGULATOR"/>
    <property type="match status" value="1"/>
</dbReference>
<dbReference type="SMART" id="SM00327">
    <property type="entry name" value="VWA"/>
    <property type="match status" value="1"/>
</dbReference>
<dbReference type="Pfam" id="PF13519">
    <property type="entry name" value="VWA_2"/>
    <property type="match status" value="1"/>
</dbReference>
<proteinExistence type="predicted"/>
<evidence type="ECO:0000313" key="2">
    <source>
        <dbReference type="EnsemblPlants" id="EMT22987"/>
    </source>
</evidence>
<dbReference type="InterPro" id="IPR051266">
    <property type="entry name" value="CLCR"/>
</dbReference>
<dbReference type="InterPro" id="IPR002035">
    <property type="entry name" value="VWF_A"/>
</dbReference>
<feature type="region of interest" description="Disordered" evidence="1">
    <location>
        <begin position="1"/>
        <end position="27"/>
    </location>
</feature>
<dbReference type="PANTHER" id="PTHR10579:SF170">
    <property type="entry name" value="VWFA DOMAIN-CONTAINING PROTEIN"/>
    <property type="match status" value="1"/>
</dbReference>
<dbReference type="AlphaFoldDB" id="M8C7H5"/>
<evidence type="ECO:0000256" key="1">
    <source>
        <dbReference type="SAM" id="MobiDB-lite"/>
    </source>
</evidence>
<dbReference type="SUPFAM" id="SSF53300">
    <property type="entry name" value="vWA-like"/>
    <property type="match status" value="1"/>
</dbReference>
<dbReference type="EnsemblPlants" id="EMT22987">
    <property type="protein sequence ID" value="EMT22987"/>
    <property type="gene ID" value="F775_52201"/>
</dbReference>
<accession>M8C7H5</accession>
<reference evidence="2" key="1">
    <citation type="submission" date="2015-06" db="UniProtKB">
        <authorList>
            <consortium name="EnsemblPlants"/>
        </authorList>
    </citation>
    <scope>IDENTIFICATION</scope>
</reference>
<protein>
    <submittedName>
        <fullName evidence="2">Uncharacterized protein</fullName>
    </submittedName>
</protein>
<dbReference type="Gene3D" id="3.40.50.410">
    <property type="entry name" value="von Willebrand factor, type A domain"/>
    <property type="match status" value="1"/>
</dbReference>